<dbReference type="Proteomes" id="UP001154265">
    <property type="component" value="Unassembled WGS sequence"/>
</dbReference>
<comment type="caution">
    <text evidence="1">The sequence shown here is derived from an EMBL/GenBank/DDBJ whole genome shotgun (WGS) entry which is preliminary data.</text>
</comment>
<dbReference type="RefSeq" id="WP_277868344.1">
    <property type="nucleotide sequence ID" value="NZ_JAKKUT010000008.1"/>
</dbReference>
<gene>
    <name evidence="1" type="ORF">L3556_16050</name>
</gene>
<evidence type="ECO:0000313" key="1">
    <source>
        <dbReference type="EMBL" id="MDG2992432.1"/>
    </source>
</evidence>
<keyword evidence="2" id="KW-1185">Reference proteome</keyword>
<evidence type="ECO:0000313" key="2">
    <source>
        <dbReference type="Proteomes" id="UP001154265"/>
    </source>
</evidence>
<protein>
    <submittedName>
        <fullName evidence="1">Uncharacterized protein</fullName>
    </submittedName>
</protein>
<name>A0ABT6F3M7_9SYNE</name>
<dbReference type="EMBL" id="JAKKUT010000008">
    <property type="protein sequence ID" value="MDG2992432.1"/>
    <property type="molecule type" value="Genomic_DNA"/>
</dbReference>
<sequence>MSLPEDFDPCAHLYSVFLSAHNRLVRDEFKDIDDDDLTVPRSSLRIACLVEREDSAPMLLLRLWLFYGIVRKMADMQAPIYGLPTDQYQEQQTFRPLVKLHFRQDPEAVPSDRSPVRADVSFRLRNETYQTITPAKLTQLANRIKVQFGGGEGWRWSRGKKLITYKQPENGFNFQIYALSQAEAVGLIQKICAVAEVPYDASLIVEHSSSQNYPELGPPAVILQESIRLPARRRTAFVRFRWASISIWGLTHDRVLVARATDRRNPIVEF</sequence>
<proteinExistence type="predicted"/>
<reference evidence="1" key="1">
    <citation type="journal article" date="2022" name="Genome Biol. Evol.">
        <title>A New Gene Family Diagnostic for Intracellular Biomineralization of Amorphous Ca Carbonates by Cyanobacteria.</title>
        <authorList>
            <person name="Benzerara K."/>
            <person name="Duprat E."/>
            <person name="Bitard-Feildel T."/>
            <person name="Caumes G."/>
            <person name="Cassier-Chauvat C."/>
            <person name="Chauvat F."/>
            <person name="Dezi M."/>
            <person name="Diop S.I."/>
            <person name="Gaschignard G."/>
            <person name="Gorgen S."/>
            <person name="Gugger M."/>
            <person name="Lopez-Garcia P."/>
            <person name="Millet M."/>
            <person name="Skouri-Panet F."/>
            <person name="Moreira D."/>
            <person name="Callebaut I."/>
        </authorList>
    </citation>
    <scope>NUCLEOTIDE SEQUENCE</scope>
    <source>
        <strain evidence="1">G9</strain>
    </source>
</reference>
<reference evidence="1" key="2">
    <citation type="submission" date="2022-01" db="EMBL/GenBank/DDBJ databases">
        <authorList>
            <person name="Zivanovic Y."/>
            <person name="Moreira D."/>
            <person name="Lopez-Garcia P."/>
        </authorList>
    </citation>
    <scope>NUCLEOTIDE SEQUENCE</scope>
    <source>
        <strain evidence="1">G9</strain>
    </source>
</reference>
<organism evidence="1 2">
    <name type="scientific">Candidatus Synechococcus calcipolaris G9</name>
    <dbReference type="NCBI Taxonomy" id="1497997"/>
    <lineage>
        <taxon>Bacteria</taxon>
        <taxon>Bacillati</taxon>
        <taxon>Cyanobacteriota</taxon>
        <taxon>Cyanophyceae</taxon>
        <taxon>Synechococcales</taxon>
        <taxon>Synechococcaceae</taxon>
        <taxon>Synechococcus</taxon>
    </lineage>
</organism>
<accession>A0ABT6F3M7</accession>